<evidence type="ECO:0000313" key="1">
    <source>
        <dbReference type="EMBL" id="AEW98971.1"/>
    </source>
</evidence>
<dbReference type="AlphaFoldDB" id="F8JIU7"/>
<geneLocation type="plasmid" evidence="1 2">
    <name>pSCATT</name>
</geneLocation>
<dbReference type="Proteomes" id="UP000007842">
    <property type="component" value="Plasmid pSCATT"/>
</dbReference>
<keyword evidence="1" id="KW-0614">Plasmid</keyword>
<organism evidence="1 2">
    <name type="scientific">Streptantibioticus cattleyicolor (strain ATCC 35852 / DSM 46488 / JCM 4925 / NBRC 14057 / NRRL 8057)</name>
    <name type="common">Streptomyces cattleya</name>
    <dbReference type="NCBI Taxonomy" id="1003195"/>
    <lineage>
        <taxon>Bacteria</taxon>
        <taxon>Bacillati</taxon>
        <taxon>Actinomycetota</taxon>
        <taxon>Actinomycetes</taxon>
        <taxon>Kitasatosporales</taxon>
        <taxon>Streptomycetaceae</taxon>
        <taxon>Streptantibioticus</taxon>
    </lineage>
</organism>
<dbReference type="EMBL" id="CP003229">
    <property type="protein sequence ID" value="AEW98971.1"/>
    <property type="molecule type" value="Genomic_DNA"/>
</dbReference>
<dbReference type="PATRIC" id="fig|1003195.11.peg.919"/>
<dbReference type="OrthoDB" id="4261543at2"/>
<dbReference type="KEGG" id="sct:SCAT_p0961"/>
<accession>G8XHV6</accession>
<evidence type="ECO:0000313" key="2">
    <source>
        <dbReference type="Proteomes" id="UP000007842"/>
    </source>
</evidence>
<dbReference type="KEGG" id="scy:SCATT_p07780"/>
<gene>
    <name evidence="1" type="ordered locus">SCATT_p07780</name>
</gene>
<reference evidence="2" key="1">
    <citation type="submission" date="2011-12" db="EMBL/GenBank/DDBJ databases">
        <title>Complete genome sequence of Streptomyces cattleya strain DSM 46488.</title>
        <authorList>
            <person name="Ou H.-Y."/>
            <person name="Li P."/>
            <person name="Zhao C."/>
            <person name="O'Hagan D."/>
            <person name="Deng Z."/>
        </authorList>
    </citation>
    <scope>NUCLEOTIDE SEQUENCE [LARGE SCALE GENOMIC DNA]</scope>
    <source>
        <strain evidence="2">ATCC 35852 / DSM 46488 / JCM 4925 / NBRC 14057 / NRRL 8057</strain>
        <plasmid evidence="2">Plasmid pSCATT</plasmid>
    </source>
</reference>
<protein>
    <submittedName>
        <fullName evidence="1">Uncharacterized protein</fullName>
    </submittedName>
</protein>
<sequence>MAGEDGTGWETAVLHGGPADGLRVKVVGRPPVIEVTQPRPVEAAGTAGRTTYLYRRAPGADTGPVRYGYDAADAP</sequence>
<name>F8JIU7_STREN</name>
<dbReference type="RefSeq" id="WP_014151411.1">
    <property type="nucleotide sequence ID" value="NC_016113.1"/>
</dbReference>
<accession>F8JIU7</accession>
<keyword evidence="2" id="KW-1185">Reference proteome</keyword>
<dbReference type="HOGENOM" id="CLU_185353_0_0_11"/>
<proteinExistence type="predicted"/>